<keyword evidence="2" id="KW-1185">Reference proteome</keyword>
<dbReference type="Gene3D" id="3.40.50.720">
    <property type="entry name" value="NAD(P)-binding Rossmann-like Domain"/>
    <property type="match status" value="1"/>
</dbReference>
<dbReference type="Proteomes" id="UP000199529">
    <property type="component" value="Unassembled WGS sequence"/>
</dbReference>
<reference evidence="2" key="1">
    <citation type="submission" date="2016-10" db="EMBL/GenBank/DDBJ databases">
        <authorList>
            <person name="Varghese N."/>
            <person name="Submissions S."/>
        </authorList>
    </citation>
    <scope>NUCLEOTIDE SEQUENCE [LARGE SCALE GENOMIC DNA]</scope>
    <source>
        <strain evidence="2">CGMCC 4.3530</strain>
    </source>
</reference>
<dbReference type="InterPro" id="IPR002347">
    <property type="entry name" value="SDR_fam"/>
</dbReference>
<dbReference type="Pfam" id="PF00106">
    <property type="entry name" value="adh_short"/>
    <property type="match status" value="1"/>
</dbReference>
<dbReference type="EMBL" id="FNOK01000038">
    <property type="protein sequence ID" value="SDY90465.1"/>
    <property type="molecule type" value="Genomic_DNA"/>
</dbReference>
<gene>
    <name evidence="1" type="ORF">SAMN05216215_103880</name>
</gene>
<dbReference type="OrthoDB" id="7064009at2"/>
<evidence type="ECO:0000313" key="1">
    <source>
        <dbReference type="EMBL" id="SDY90465.1"/>
    </source>
</evidence>
<name>A0A1H3NPW6_9PSEU</name>
<protein>
    <submittedName>
        <fullName evidence="1">Short chain dehydrogenase</fullName>
    </submittedName>
</protein>
<sequence>MNLNVRSTVVASWHAIRHMIAAGGGSIINTASIAGLQGNPWPRDRAPRD</sequence>
<dbReference type="InterPro" id="IPR036291">
    <property type="entry name" value="NAD(P)-bd_dom_sf"/>
</dbReference>
<organism evidence="1 2">
    <name type="scientific">Saccharopolyspora shandongensis</name>
    <dbReference type="NCBI Taxonomy" id="418495"/>
    <lineage>
        <taxon>Bacteria</taxon>
        <taxon>Bacillati</taxon>
        <taxon>Actinomycetota</taxon>
        <taxon>Actinomycetes</taxon>
        <taxon>Pseudonocardiales</taxon>
        <taxon>Pseudonocardiaceae</taxon>
        <taxon>Saccharopolyspora</taxon>
    </lineage>
</organism>
<dbReference type="AlphaFoldDB" id="A0A1H3NPW6"/>
<proteinExistence type="predicted"/>
<dbReference type="STRING" id="418495.SAMN05216215_103880"/>
<dbReference type="SUPFAM" id="SSF51735">
    <property type="entry name" value="NAD(P)-binding Rossmann-fold domains"/>
    <property type="match status" value="1"/>
</dbReference>
<accession>A0A1H3NPW6</accession>
<evidence type="ECO:0000313" key="2">
    <source>
        <dbReference type="Proteomes" id="UP000199529"/>
    </source>
</evidence>